<protein>
    <submittedName>
        <fullName evidence="3">Phosphoesterase</fullName>
    </submittedName>
</protein>
<dbReference type="Gene3D" id="3.10.310.30">
    <property type="match status" value="1"/>
</dbReference>
<evidence type="ECO:0000313" key="3">
    <source>
        <dbReference type="EMBL" id="GLC27974.1"/>
    </source>
</evidence>
<accession>A0AA37VG57</accession>
<dbReference type="SUPFAM" id="SSF64182">
    <property type="entry name" value="DHH phosphoesterases"/>
    <property type="match status" value="1"/>
</dbReference>
<feature type="domain" description="DHHA1" evidence="2">
    <location>
        <begin position="256"/>
        <end position="341"/>
    </location>
</feature>
<dbReference type="InterPro" id="IPR038763">
    <property type="entry name" value="DHH_sf"/>
</dbReference>
<dbReference type="AlphaFoldDB" id="A0AA37VG57"/>
<dbReference type="InterPro" id="IPR003156">
    <property type="entry name" value="DHHA1_dom"/>
</dbReference>
<dbReference type="InterPro" id="IPR051319">
    <property type="entry name" value="Oligoribo/pAp-PDE_c-di-AMP_PDE"/>
</dbReference>
<comment type="caution">
    <text evidence="3">The sequence shown here is derived from an EMBL/GenBank/DDBJ whole genome shotgun (WGS) entry which is preliminary data.</text>
</comment>
<dbReference type="InterPro" id="IPR001667">
    <property type="entry name" value="DDH_dom"/>
</dbReference>
<sequence length="347" mass="36362">MTTALSPLPDLLALPPARAEAIRALAPYLRPGRRVALSTHINADGDGCGSEVAMAGLLAQLGMTPMIVNPTPWPEMFRFLLPDEALDQSPRGAAALREADVLIVLDISDVKRLGVLGDTVRGLKIPKLVIDHHIATEDPAGDVVVSDTSACATGELVFDLARVLGLELTTAVATGLYVAMLTDTGGFRFSNTSPRCHAIAGQLLAAGIEPEDMYRRVYASVPVGKLELLREALATLEVDPSVGLSWISVPAGAMERFGVRSEDLDGIVEHPRSIAGTRLALFFRDLGHGKVKVSFRSTGDVDVNALARGFGGGGHAKAAGALVAGGLDTVRDTVVDAARAYLAAMGD</sequence>
<feature type="domain" description="DDH" evidence="1">
    <location>
        <begin position="35"/>
        <end position="179"/>
    </location>
</feature>
<evidence type="ECO:0000313" key="4">
    <source>
        <dbReference type="Proteomes" id="UP001161325"/>
    </source>
</evidence>
<dbReference type="PANTHER" id="PTHR47618:SF1">
    <property type="entry name" value="BIFUNCTIONAL OLIGORIBONUCLEASE AND PAP PHOSPHATASE NRNA"/>
    <property type="match status" value="1"/>
</dbReference>
<gene>
    <name evidence="3" type="ORF">rosag_44870</name>
</gene>
<evidence type="ECO:0000259" key="1">
    <source>
        <dbReference type="Pfam" id="PF01368"/>
    </source>
</evidence>
<dbReference type="RefSeq" id="WP_284352401.1">
    <property type="nucleotide sequence ID" value="NZ_BRXS01000007.1"/>
</dbReference>
<dbReference type="Pfam" id="PF02272">
    <property type="entry name" value="DHHA1"/>
    <property type="match status" value="1"/>
</dbReference>
<reference evidence="3" key="1">
    <citation type="submission" date="2022-08" db="EMBL/GenBank/DDBJ databases">
        <title>Draft genome sequencing of Roseisolibacter agri AW1220.</title>
        <authorList>
            <person name="Tobiishi Y."/>
            <person name="Tonouchi A."/>
        </authorList>
    </citation>
    <scope>NUCLEOTIDE SEQUENCE</scope>
    <source>
        <strain evidence="3">AW1220</strain>
    </source>
</reference>
<dbReference type="EMBL" id="BRXS01000007">
    <property type="protein sequence ID" value="GLC27974.1"/>
    <property type="molecule type" value="Genomic_DNA"/>
</dbReference>
<organism evidence="3 4">
    <name type="scientific">Roseisolibacter agri</name>
    <dbReference type="NCBI Taxonomy" id="2014610"/>
    <lineage>
        <taxon>Bacteria</taxon>
        <taxon>Pseudomonadati</taxon>
        <taxon>Gemmatimonadota</taxon>
        <taxon>Gemmatimonadia</taxon>
        <taxon>Gemmatimonadales</taxon>
        <taxon>Gemmatimonadaceae</taxon>
        <taxon>Roseisolibacter</taxon>
    </lineage>
</organism>
<dbReference type="GO" id="GO:0003676">
    <property type="term" value="F:nucleic acid binding"/>
    <property type="evidence" value="ECO:0007669"/>
    <property type="project" value="InterPro"/>
</dbReference>
<proteinExistence type="predicted"/>
<dbReference type="PANTHER" id="PTHR47618">
    <property type="entry name" value="BIFUNCTIONAL OLIGORIBONUCLEASE AND PAP PHOSPHATASE NRNA"/>
    <property type="match status" value="1"/>
</dbReference>
<evidence type="ECO:0000259" key="2">
    <source>
        <dbReference type="Pfam" id="PF02272"/>
    </source>
</evidence>
<keyword evidence="4" id="KW-1185">Reference proteome</keyword>
<name>A0AA37VG57_9BACT</name>
<dbReference type="Pfam" id="PF01368">
    <property type="entry name" value="DHH"/>
    <property type="match status" value="1"/>
</dbReference>
<dbReference type="Proteomes" id="UP001161325">
    <property type="component" value="Unassembled WGS sequence"/>
</dbReference>
<dbReference type="Gene3D" id="3.90.1640.10">
    <property type="entry name" value="inorganic pyrophosphatase (n-terminal core)"/>
    <property type="match status" value="1"/>
</dbReference>